<dbReference type="eggNOG" id="COG2177">
    <property type="taxonomic scope" value="Bacteria"/>
</dbReference>
<keyword evidence="4 10" id="KW-1003">Cell membrane</keyword>
<sequence length="321" mass="35912">MWCVMKQKENTDTMNSRFLSHLLESLKSLKRNGWMTVAAVSSVMITLGLVAIFVSVILNTAKLATDIENNVRVMVYMRPDTADNKETITKEGQKVKNEDYHKVYDALNKMANVKSVTFSSKEEQLKKLTEVMGKDWKLFEGDANPLHDAYIVDTTEPKYVTSVANNAKKIEGVSEVEYGGANTKRIFALANFIRTWGIVGALLLVFIAVFLISNTIRITIISRSREIQIMRLVGAKNSYIRGPFLLEGAWIGLLGAVVPAGLVYFVYEIAYKSFNPSLASQNLSMIVPQTFIPLMIAFLFVVGIIIGSFGSVLSMRRFLRI</sequence>
<name>F9P562_STRCV</name>
<dbReference type="PIRSF" id="PIRSF003097">
    <property type="entry name" value="FtsX"/>
    <property type="match status" value="1"/>
</dbReference>
<dbReference type="Gene3D" id="3.30.70.3040">
    <property type="match status" value="1"/>
</dbReference>
<evidence type="ECO:0000256" key="9">
    <source>
        <dbReference type="ARBA" id="ARBA00023306"/>
    </source>
</evidence>
<accession>F9P562</accession>
<feature type="transmembrane region" description="Helical" evidence="11">
    <location>
        <begin position="291"/>
        <end position="313"/>
    </location>
</feature>
<evidence type="ECO:0000256" key="3">
    <source>
        <dbReference type="ARBA" id="ARBA00021907"/>
    </source>
</evidence>
<keyword evidence="6 11" id="KW-0812">Transmembrane</keyword>
<dbReference type="EMBL" id="AFUP01000001">
    <property type="protein sequence ID" value="EGV10478.1"/>
    <property type="molecule type" value="Genomic_DNA"/>
</dbReference>
<dbReference type="PANTHER" id="PTHR47755:SF1">
    <property type="entry name" value="CELL DIVISION PROTEIN FTSX"/>
    <property type="match status" value="1"/>
</dbReference>
<comment type="subcellular location">
    <subcellularLocation>
        <location evidence="1">Cell membrane</location>
        <topology evidence="1">Multi-pass membrane protein</topology>
    </subcellularLocation>
</comment>
<feature type="domain" description="FtsX extracellular" evidence="13">
    <location>
        <begin position="71"/>
        <end position="176"/>
    </location>
</feature>
<keyword evidence="9 10" id="KW-0131">Cell cycle</keyword>
<evidence type="ECO:0000256" key="7">
    <source>
        <dbReference type="ARBA" id="ARBA00022989"/>
    </source>
</evidence>
<dbReference type="InterPro" id="IPR058204">
    <property type="entry name" value="FtsX_firmicutes-type"/>
</dbReference>
<comment type="similarity">
    <text evidence="2 10">Belongs to the ABC-4 integral membrane protein family. FtsX subfamily.</text>
</comment>
<keyword evidence="5 10" id="KW-0132">Cell division</keyword>
<dbReference type="AlphaFoldDB" id="F9P562"/>
<evidence type="ECO:0000256" key="10">
    <source>
        <dbReference type="PIRNR" id="PIRNR003097"/>
    </source>
</evidence>
<evidence type="ECO:0000256" key="1">
    <source>
        <dbReference type="ARBA" id="ARBA00004651"/>
    </source>
</evidence>
<dbReference type="InterPro" id="IPR003838">
    <property type="entry name" value="ABC3_permease_C"/>
</dbReference>
<evidence type="ECO:0000256" key="11">
    <source>
        <dbReference type="SAM" id="Phobius"/>
    </source>
</evidence>
<dbReference type="Proteomes" id="UP000003287">
    <property type="component" value="Unassembled WGS sequence"/>
</dbReference>
<reference evidence="14 15" key="1">
    <citation type="submission" date="2011-06" db="EMBL/GenBank/DDBJ databases">
        <authorList>
            <person name="Harkins D.M."/>
            <person name="Madupu R."/>
            <person name="Durkin A.S."/>
            <person name="Torralba M."/>
            <person name="Methe B."/>
            <person name="Sutton G.G."/>
            <person name="Nelson K.E."/>
        </authorList>
    </citation>
    <scope>NUCLEOTIDE SEQUENCE [LARGE SCALE GENOMIC DNA]</scope>
    <source>
        <strain evidence="14 15">SK1060</strain>
    </source>
</reference>
<comment type="function">
    <text evidence="10">Part of the ABC transporter FtsEX involved in asymmetric cellular division facilitating the initiation of sporulation.</text>
</comment>
<proteinExistence type="inferred from homology"/>
<feature type="transmembrane region" description="Helical" evidence="11">
    <location>
        <begin position="242"/>
        <end position="267"/>
    </location>
</feature>
<feature type="transmembrane region" description="Helical" evidence="11">
    <location>
        <begin position="34"/>
        <end position="58"/>
    </location>
</feature>
<evidence type="ECO:0000259" key="13">
    <source>
        <dbReference type="Pfam" id="PF18075"/>
    </source>
</evidence>
<evidence type="ECO:0000313" key="14">
    <source>
        <dbReference type="EMBL" id="EGV10478.1"/>
    </source>
</evidence>
<dbReference type="NCBIfam" id="NF038347">
    <property type="entry name" value="FtsX_Gpos"/>
    <property type="match status" value="1"/>
</dbReference>
<evidence type="ECO:0000256" key="8">
    <source>
        <dbReference type="ARBA" id="ARBA00023136"/>
    </source>
</evidence>
<protein>
    <recommendedName>
        <fullName evidence="3 10">Cell division protein FtsX</fullName>
    </recommendedName>
</protein>
<dbReference type="GO" id="GO:0005886">
    <property type="term" value="C:plasma membrane"/>
    <property type="evidence" value="ECO:0007669"/>
    <property type="project" value="UniProtKB-SubCell"/>
</dbReference>
<dbReference type="GO" id="GO:0051301">
    <property type="term" value="P:cell division"/>
    <property type="evidence" value="ECO:0007669"/>
    <property type="project" value="UniProtKB-KW"/>
</dbReference>
<dbReference type="InterPro" id="IPR004513">
    <property type="entry name" value="FtsX"/>
</dbReference>
<feature type="domain" description="ABC3 transporter permease C-terminal" evidence="12">
    <location>
        <begin position="199"/>
        <end position="320"/>
    </location>
</feature>
<gene>
    <name evidence="14" type="ORF">HMPREF1042_0612</name>
</gene>
<dbReference type="Pfam" id="PF02687">
    <property type="entry name" value="FtsX"/>
    <property type="match status" value="1"/>
</dbReference>
<evidence type="ECO:0000256" key="5">
    <source>
        <dbReference type="ARBA" id="ARBA00022618"/>
    </source>
</evidence>
<evidence type="ECO:0000256" key="4">
    <source>
        <dbReference type="ARBA" id="ARBA00022475"/>
    </source>
</evidence>
<feature type="transmembrane region" description="Helical" evidence="11">
    <location>
        <begin position="196"/>
        <end position="221"/>
    </location>
</feature>
<evidence type="ECO:0000259" key="12">
    <source>
        <dbReference type="Pfam" id="PF02687"/>
    </source>
</evidence>
<keyword evidence="8 10" id="KW-0472">Membrane</keyword>
<evidence type="ECO:0000256" key="6">
    <source>
        <dbReference type="ARBA" id="ARBA00022692"/>
    </source>
</evidence>
<evidence type="ECO:0000313" key="15">
    <source>
        <dbReference type="Proteomes" id="UP000003287"/>
    </source>
</evidence>
<keyword evidence="7 11" id="KW-1133">Transmembrane helix</keyword>
<dbReference type="PANTHER" id="PTHR47755">
    <property type="entry name" value="CELL DIVISION PROTEIN FTSX"/>
    <property type="match status" value="1"/>
</dbReference>
<dbReference type="Pfam" id="PF18075">
    <property type="entry name" value="FtsX_ECD"/>
    <property type="match status" value="1"/>
</dbReference>
<dbReference type="InterPro" id="IPR040690">
    <property type="entry name" value="FtsX_ECD"/>
</dbReference>
<organism evidence="14 15">
    <name type="scientific">Streptococcus constellatus subsp. pharyngis SK1060 = CCUG 46377</name>
    <dbReference type="NCBI Taxonomy" id="1035184"/>
    <lineage>
        <taxon>Bacteria</taxon>
        <taxon>Bacillati</taxon>
        <taxon>Bacillota</taxon>
        <taxon>Bacilli</taxon>
        <taxon>Lactobacillales</taxon>
        <taxon>Streptococcaceae</taxon>
        <taxon>Streptococcus</taxon>
        <taxon>Streptococcus anginosus group</taxon>
    </lineage>
</organism>
<evidence type="ECO:0000256" key="2">
    <source>
        <dbReference type="ARBA" id="ARBA00007379"/>
    </source>
</evidence>